<dbReference type="InParanoid" id="B8M9U6"/>
<dbReference type="GO" id="GO:0005829">
    <property type="term" value="C:cytosol"/>
    <property type="evidence" value="ECO:0007669"/>
    <property type="project" value="TreeGrafter"/>
</dbReference>
<dbReference type="PROSITE" id="PS00893">
    <property type="entry name" value="NUDIX_BOX"/>
    <property type="match status" value="1"/>
</dbReference>
<dbReference type="CDD" id="cd18888">
    <property type="entry name" value="NUDIX_ADPRase_Nudt5"/>
    <property type="match status" value="1"/>
</dbReference>
<dbReference type="GO" id="GO:0005739">
    <property type="term" value="C:mitochondrion"/>
    <property type="evidence" value="ECO:0007669"/>
    <property type="project" value="EnsemblFungi"/>
</dbReference>
<dbReference type="HOGENOM" id="CLU_062658_0_1_1"/>
<name>B8M9U6_TALSN</name>
<dbReference type="OMA" id="NDPGLCN"/>
<dbReference type="PANTHER" id="PTHR11839">
    <property type="entry name" value="UDP/ADP-SUGAR PYROPHOSPHATASE"/>
    <property type="match status" value="1"/>
</dbReference>
<dbReference type="GeneID" id="8099788"/>
<dbReference type="InterPro" id="IPR020476">
    <property type="entry name" value="Nudix_hydrolase"/>
</dbReference>
<reference evidence="5" key="1">
    <citation type="journal article" date="2015" name="Genome Announc.">
        <title>Genome sequence of the AIDS-associated pathogen Penicillium marneffei (ATCC18224) and its near taxonomic relative Talaromyces stipitatus (ATCC10500).</title>
        <authorList>
            <person name="Nierman W.C."/>
            <person name="Fedorova-Abrams N.D."/>
            <person name="Andrianopoulos A."/>
        </authorList>
    </citation>
    <scope>NUCLEOTIDE SEQUENCE [LARGE SCALE GENOMIC DNA]</scope>
    <source>
        <strain evidence="5">ATCC 10500 / CBS 375.48 / QM 6759 / NRRL 1006</strain>
    </source>
</reference>
<dbReference type="InterPro" id="IPR015797">
    <property type="entry name" value="NUDIX_hydrolase-like_dom_sf"/>
</dbReference>
<dbReference type="Proteomes" id="UP000001745">
    <property type="component" value="Unassembled WGS sequence"/>
</dbReference>
<dbReference type="EMBL" id="EQ962655">
    <property type="protein sequence ID" value="EED18098.1"/>
    <property type="molecule type" value="Genomic_DNA"/>
</dbReference>
<dbReference type="PROSITE" id="PS51462">
    <property type="entry name" value="NUDIX"/>
    <property type="match status" value="1"/>
</dbReference>
<dbReference type="FunFam" id="3.90.79.10:FF:000016">
    <property type="entry name" value="ADP-sugar pyrophosphatase isoform X1"/>
    <property type="match status" value="1"/>
</dbReference>
<dbReference type="GO" id="GO:0019693">
    <property type="term" value="P:ribose phosphate metabolic process"/>
    <property type="evidence" value="ECO:0007669"/>
    <property type="project" value="EnsemblFungi"/>
</dbReference>
<evidence type="ECO:0000313" key="5">
    <source>
        <dbReference type="Proteomes" id="UP000001745"/>
    </source>
</evidence>
<dbReference type="GO" id="GO:0047631">
    <property type="term" value="F:ADP-ribose diphosphatase activity"/>
    <property type="evidence" value="ECO:0007669"/>
    <property type="project" value="EnsemblFungi"/>
</dbReference>
<dbReference type="RefSeq" id="XP_002482090.1">
    <property type="nucleotide sequence ID" value="XM_002482045.1"/>
</dbReference>
<dbReference type="SUPFAM" id="SSF55811">
    <property type="entry name" value="Nudix"/>
    <property type="match status" value="1"/>
</dbReference>
<dbReference type="PhylomeDB" id="B8M9U6"/>
<dbReference type="GO" id="GO:0005634">
    <property type="term" value="C:nucleus"/>
    <property type="evidence" value="ECO:0007669"/>
    <property type="project" value="TreeGrafter"/>
</dbReference>
<dbReference type="STRING" id="441959.B8M9U6"/>
<evidence type="ECO:0000256" key="2">
    <source>
        <dbReference type="RuleBase" id="RU003476"/>
    </source>
</evidence>
<evidence type="ECO:0000259" key="3">
    <source>
        <dbReference type="PROSITE" id="PS51462"/>
    </source>
</evidence>
<dbReference type="Gene3D" id="3.90.79.10">
    <property type="entry name" value="Nucleoside Triphosphate Pyrophosphohydrolase"/>
    <property type="match status" value="1"/>
</dbReference>
<dbReference type="eggNOG" id="KOG3041">
    <property type="taxonomic scope" value="Eukaryota"/>
</dbReference>
<gene>
    <name evidence="4" type="ORF">TSTA_118640</name>
</gene>
<protein>
    <submittedName>
        <fullName evidence="4">MutT/nudix family protein</fullName>
    </submittedName>
</protein>
<dbReference type="FunCoup" id="B8M9U6">
    <property type="interactions" value="659"/>
</dbReference>
<comment type="similarity">
    <text evidence="2">Belongs to the Nudix hydrolase family.</text>
</comment>
<sequence>MRLFLIDKNPTLNDHQFFTYRHSVLPSQVILHLHLHLQMAQSDTWSEQASKVLETGPLDPAEAKWIRLKKITYTDPLGVKRVWETAERQTRPKNSTIDGVGIIAIVDTSHGPEILLQKQFRPPINKISIEVPAGLIDEGETAEQCAVRELKEETGYIGVVEKTSTIMFHDPGLTNANSSLVHIRIDMNLPENQNPKPELEENEFIECFTVPLATLWEETKRLEEEGYGIDARVGTLAEAIELSKKFRF</sequence>
<proteinExistence type="inferred from homology"/>
<evidence type="ECO:0000313" key="4">
    <source>
        <dbReference type="EMBL" id="EED18098.1"/>
    </source>
</evidence>
<dbReference type="PRINTS" id="PR00502">
    <property type="entry name" value="NUDIXFAMILY"/>
</dbReference>
<evidence type="ECO:0000256" key="1">
    <source>
        <dbReference type="ARBA" id="ARBA00022801"/>
    </source>
</evidence>
<dbReference type="VEuPathDB" id="FungiDB:TSTA_118640"/>
<dbReference type="InterPro" id="IPR000086">
    <property type="entry name" value="NUDIX_hydrolase_dom"/>
</dbReference>
<keyword evidence="5" id="KW-1185">Reference proteome</keyword>
<dbReference type="AlphaFoldDB" id="B8M9U6"/>
<keyword evidence="1 2" id="KW-0378">Hydrolase</keyword>
<dbReference type="InterPro" id="IPR020084">
    <property type="entry name" value="NUDIX_hydrolase_CS"/>
</dbReference>
<dbReference type="OrthoDB" id="10249920at2759"/>
<dbReference type="PANTHER" id="PTHR11839:SF1">
    <property type="entry name" value="ADP-SUGAR PYROPHOSPHATASE"/>
    <property type="match status" value="1"/>
</dbReference>
<dbReference type="GO" id="GO:0006753">
    <property type="term" value="P:nucleoside phosphate metabolic process"/>
    <property type="evidence" value="ECO:0007669"/>
    <property type="project" value="TreeGrafter"/>
</dbReference>
<feature type="domain" description="Nudix hydrolase" evidence="3">
    <location>
        <begin position="95"/>
        <end position="235"/>
    </location>
</feature>
<organism evidence="4 5">
    <name type="scientific">Talaromyces stipitatus (strain ATCC 10500 / CBS 375.48 / QM 6759 / NRRL 1006)</name>
    <name type="common">Penicillium stipitatum</name>
    <dbReference type="NCBI Taxonomy" id="441959"/>
    <lineage>
        <taxon>Eukaryota</taxon>
        <taxon>Fungi</taxon>
        <taxon>Dikarya</taxon>
        <taxon>Ascomycota</taxon>
        <taxon>Pezizomycotina</taxon>
        <taxon>Eurotiomycetes</taxon>
        <taxon>Eurotiomycetidae</taxon>
        <taxon>Eurotiales</taxon>
        <taxon>Trichocomaceae</taxon>
        <taxon>Talaromyces</taxon>
        <taxon>Talaromyces sect. Talaromyces</taxon>
    </lineage>
</organism>
<dbReference type="Pfam" id="PF00293">
    <property type="entry name" value="NUDIX"/>
    <property type="match status" value="1"/>
</dbReference>
<accession>B8M9U6</accession>